<organism evidence="2">
    <name type="scientific">marine sediment metagenome</name>
    <dbReference type="NCBI Taxonomy" id="412755"/>
    <lineage>
        <taxon>unclassified sequences</taxon>
        <taxon>metagenomes</taxon>
        <taxon>ecological metagenomes</taxon>
    </lineage>
</organism>
<protein>
    <submittedName>
        <fullName evidence="2">Uncharacterized protein</fullName>
    </submittedName>
</protein>
<proteinExistence type="predicted"/>
<feature type="transmembrane region" description="Helical" evidence="1">
    <location>
        <begin position="7"/>
        <end position="36"/>
    </location>
</feature>
<name>A0A0F9TJ82_9ZZZZ</name>
<gene>
    <name evidence="2" type="ORF">LCGC14_0384640</name>
</gene>
<dbReference type="EMBL" id="LAZR01000317">
    <property type="protein sequence ID" value="KKN74962.1"/>
    <property type="molecule type" value="Genomic_DNA"/>
</dbReference>
<keyword evidence="1" id="KW-0812">Transmembrane</keyword>
<comment type="caution">
    <text evidence="2">The sequence shown here is derived from an EMBL/GenBank/DDBJ whole genome shotgun (WGS) entry which is preliminary data.</text>
</comment>
<evidence type="ECO:0000256" key="1">
    <source>
        <dbReference type="SAM" id="Phobius"/>
    </source>
</evidence>
<feature type="transmembrane region" description="Helical" evidence="1">
    <location>
        <begin position="48"/>
        <end position="69"/>
    </location>
</feature>
<keyword evidence="1" id="KW-0472">Membrane</keyword>
<evidence type="ECO:0000313" key="2">
    <source>
        <dbReference type="EMBL" id="KKN74962.1"/>
    </source>
</evidence>
<reference evidence="2" key="1">
    <citation type="journal article" date="2015" name="Nature">
        <title>Complex archaea that bridge the gap between prokaryotes and eukaryotes.</title>
        <authorList>
            <person name="Spang A."/>
            <person name="Saw J.H."/>
            <person name="Jorgensen S.L."/>
            <person name="Zaremba-Niedzwiedzka K."/>
            <person name="Martijn J."/>
            <person name="Lind A.E."/>
            <person name="van Eijk R."/>
            <person name="Schleper C."/>
            <person name="Guy L."/>
            <person name="Ettema T.J."/>
        </authorList>
    </citation>
    <scope>NUCLEOTIDE SEQUENCE</scope>
</reference>
<accession>A0A0F9TJ82</accession>
<sequence length="73" mass="8420">MKYRNAFHYVAGGITAWISMTIPVLGLTLALTFLIYEAMNDWRKVDHSYHDILEFCIGIFVVATGLNIWEIVR</sequence>
<dbReference type="AlphaFoldDB" id="A0A0F9TJ82"/>
<keyword evidence="1" id="KW-1133">Transmembrane helix</keyword>